<sequence>MTMPIFVFNVPFRRSHDRGPPLYGDPVGIYIYIYIVHPFELLATFSHALGIKFLRVTLHTCLQLVVLLLSVSAETGLAQCRYCGLRRQRIIAGPLSFAILHEESLPRTKRSCSKEAV</sequence>
<evidence type="ECO:0000313" key="2">
    <source>
        <dbReference type="EMBL" id="CBH10939.1"/>
    </source>
</evidence>
<organism evidence="2 3">
    <name type="scientific">Trypanosoma brucei gambiense (strain MHOM/CI/86/DAL972)</name>
    <dbReference type="NCBI Taxonomy" id="679716"/>
    <lineage>
        <taxon>Eukaryota</taxon>
        <taxon>Discoba</taxon>
        <taxon>Euglenozoa</taxon>
        <taxon>Kinetoplastea</taxon>
        <taxon>Metakinetoplastina</taxon>
        <taxon>Trypanosomatida</taxon>
        <taxon>Trypanosomatidae</taxon>
        <taxon>Trypanosoma</taxon>
    </lineage>
</organism>
<evidence type="ECO:0000313" key="3">
    <source>
        <dbReference type="Proteomes" id="UP000002316"/>
    </source>
</evidence>
<evidence type="ECO:0000256" key="1">
    <source>
        <dbReference type="SAM" id="Phobius"/>
    </source>
</evidence>
<gene>
    <name evidence="2" type="ORF">TbgDal_V770</name>
</gene>
<dbReference type="KEGG" id="tbg:TbgDal_V770"/>
<feature type="transmembrane region" description="Helical" evidence="1">
    <location>
        <begin position="29"/>
        <end position="49"/>
    </location>
</feature>
<dbReference type="EMBL" id="FN554968">
    <property type="protein sequence ID" value="CBH10939.1"/>
    <property type="molecule type" value="Genomic_DNA"/>
</dbReference>
<protein>
    <submittedName>
        <fullName evidence="2">Uncharacterized protein</fullName>
    </submittedName>
</protein>
<keyword evidence="1" id="KW-1133">Transmembrane helix</keyword>
<keyword evidence="1" id="KW-0812">Transmembrane</keyword>
<accession>C9ZNG1</accession>
<name>C9ZNG1_TRYB9</name>
<dbReference type="RefSeq" id="XP_011773226.1">
    <property type="nucleotide sequence ID" value="XM_011774924.1"/>
</dbReference>
<dbReference type="Proteomes" id="UP000002316">
    <property type="component" value="Chromosome 5"/>
</dbReference>
<proteinExistence type="predicted"/>
<dbReference type="GeneID" id="23861702"/>
<keyword evidence="1" id="KW-0472">Membrane</keyword>
<dbReference type="AlphaFoldDB" id="C9ZNG1"/>
<reference evidence="3" key="1">
    <citation type="journal article" date="2010" name="PLoS Negl. Trop. Dis.">
        <title>The genome sequence of Trypanosoma brucei gambiense, causative agent of chronic human african trypanosomiasis.</title>
        <authorList>
            <person name="Jackson A.P."/>
            <person name="Sanders M."/>
            <person name="Berry A."/>
            <person name="McQuillan J."/>
            <person name="Aslett M.A."/>
            <person name="Quail M.A."/>
            <person name="Chukualim B."/>
            <person name="Capewell P."/>
            <person name="MacLeod A."/>
            <person name="Melville S.E."/>
            <person name="Gibson W."/>
            <person name="Barry J.D."/>
            <person name="Berriman M."/>
            <person name="Hertz-Fowler C."/>
        </authorList>
    </citation>
    <scope>NUCLEOTIDE SEQUENCE [LARGE SCALE GENOMIC DNA]</scope>
    <source>
        <strain evidence="3">MHOM/CI/86/DAL972</strain>
    </source>
</reference>